<dbReference type="EMBL" id="CAJVPY010004730">
    <property type="protein sequence ID" value="CAG8626553.1"/>
    <property type="molecule type" value="Genomic_DNA"/>
</dbReference>
<gene>
    <name evidence="1" type="ORF">DERYTH_LOCUS8920</name>
</gene>
<comment type="caution">
    <text evidence="1">The sequence shown here is derived from an EMBL/GenBank/DDBJ whole genome shotgun (WGS) entry which is preliminary data.</text>
</comment>
<accession>A0A9N9GQ45</accession>
<protein>
    <submittedName>
        <fullName evidence="1">14360_t:CDS:1</fullName>
    </submittedName>
</protein>
<dbReference type="AlphaFoldDB" id="A0A9N9GQ45"/>
<evidence type="ECO:0000313" key="1">
    <source>
        <dbReference type="EMBL" id="CAG8626553.1"/>
    </source>
</evidence>
<keyword evidence="2" id="KW-1185">Reference proteome</keyword>
<organism evidence="1 2">
    <name type="scientific">Dentiscutata erythropus</name>
    <dbReference type="NCBI Taxonomy" id="1348616"/>
    <lineage>
        <taxon>Eukaryota</taxon>
        <taxon>Fungi</taxon>
        <taxon>Fungi incertae sedis</taxon>
        <taxon>Mucoromycota</taxon>
        <taxon>Glomeromycotina</taxon>
        <taxon>Glomeromycetes</taxon>
        <taxon>Diversisporales</taxon>
        <taxon>Gigasporaceae</taxon>
        <taxon>Dentiscutata</taxon>
    </lineage>
</organism>
<dbReference type="OrthoDB" id="2475206at2759"/>
<name>A0A9N9GQ45_9GLOM</name>
<reference evidence="1" key="1">
    <citation type="submission" date="2021-06" db="EMBL/GenBank/DDBJ databases">
        <authorList>
            <person name="Kallberg Y."/>
            <person name="Tangrot J."/>
            <person name="Rosling A."/>
        </authorList>
    </citation>
    <scope>NUCLEOTIDE SEQUENCE</scope>
    <source>
        <strain evidence="1">MA453B</strain>
    </source>
</reference>
<proteinExistence type="predicted"/>
<dbReference type="Proteomes" id="UP000789405">
    <property type="component" value="Unassembled WGS sequence"/>
</dbReference>
<evidence type="ECO:0000313" key="2">
    <source>
        <dbReference type="Proteomes" id="UP000789405"/>
    </source>
</evidence>
<sequence>MGKVIIESETNREDQVPEIINNSIERVFENNSREDQVPEIIELSNNKEDKIPEIIDISSDEENWTPEDERTPIIIVLLSILREQTPEMAIINGF</sequence>